<keyword evidence="1" id="KW-0812">Transmembrane</keyword>
<name>A0A919R335_9ACTN</name>
<proteinExistence type="predicted"/>
<keyword evidence="3" id="KW-1185">Reference proteome</keyword>
<evidence type="ECO:0000313" key="3">
    <source>
        <dbReference type="Proteomes" id="UP000655287"/>
    </source>
</evidence>
<gene>
    <name evidence="2" type="ORF">Sru01_36760</name>
</gene>
<feature type="transmembrane region" description="Helical" evidence="1">
    <location>
        <begin position="6"/>
        <end position="23"/>
    </location>
</feature>
<keyword evidence="1" id="KW-0472">Membrane</keyword>
<feature type="transmembrane region" description="Helical" evidence="1">
    <location>
        <begin position="406"/>
        <end position="428"/>
    </location>
</feature>
<feature type="transmembrane region" description="Helical" evidence="1">
    <location>
        <begin position="440"/>
        <end position="461"/>
    </location>
</feature>
<keyword evidence="1" id="KW-1133">Transmembrane helix</keyword>
<feature type="transmembrane region" description="Helical" evidence="1">
    <location>
        <begin position="305"/>
        <end position="329"/>
    </location>
</feature>
<dbReference type="Proteomes" id="UP000655287">
    <property type="component" value="Unassembled WGS sequence"/>
</dbReference>
<protein>
    <submittedName>
        <fullName evidence="2">Uncharacterized protein</fullName>
    </submittedName>
</protein>
<dbReference type="AlphaFoldDB" id="A0A919R335"/>
<feature type="transmembrane region" description="Helical" evidence="1">
    <location>
        <begin position="527"/>
        <end position="551"/>
    </location>
</feature>
<comment type="caution">
    <text evidence="2">The sequence shown here is derived from an EMBL/GenBank/DDBJ whole genome shotgun (WGS) entry which is preliminary data.</text>
</comment>
<feature type="transmembrane region" description="Helical" evidence="1">
    <location>
        <begin position="558"/>
        <end position="580"/>
    </location>
</feature>
<feature type="transmembrane region" description="Helical" evidence="1">
    <location>
        <begin position="125"/>
        <end position="143"/>
    </location>
</feature>
<dbReference type="EMBL" id="BOOU01000052">
    <property type="protein sequence ID" value="GII78694.1"/>
    <property type="molecule type" value="Genomic_DNA"/>
</dbReference>
<sequence>MLGSGWTPAAVVLAATVAVLLRYGTPPRDIAAFAGYAILGLALPGTLLVRALYRGRRTLGEEIALGTALGYAVELPVYAAARAAGAPMLVAGWPLLTCAVFLLVPGLRRHWRAAPARRAPARWSWFLAAILLYLLASTALLSFRSTPLTWPALGTAQFDLPFNLGLVAELKHHLPPQTPTVAGEPLLYHWFFAAHLGAASWLTGTEPLVLLARLGMLPVAAVYVLLLGLLARRVTGSRAGGALGVLGALFLALPSLYANANGLVMFTGVPYLPFPSPSTTFGAMLFVPVVLLVTDLLAGRCAGRACWVLLAAFLAAVMGAKATYLPVLAAGLAAVAGLDLLRRRPPSRAVLGALGMTAGGLLFAQLVLFGGTRNGLVVVPLSVARRTWGMLAGLGGRTDLPLSAPVLGVTLIFAAGCAMAWCGVLGLLRRPAVARRPEVVLLLGMGAAGVAATLLLGTATGAFNQAYFYHAVTPYLAIMTALGFGVLLRRERIPAVAAACAAAGGLAAAVGIRVICGVRVPVPPGQGGLVFLPYLVLAAVAALAAGGMLALRERPRPWALLVAAAVGAGSLGAWQARVWLLAHPGAEPRMYQDHRPPPELVPGGALAVARWLRAHSGPGDVVATNVYCRWGVENPCDSRQYWLSALAERRVLVEGWTYATPNLARWRPGEILEHRPHWDRQRIALNDTVFADPTPAAVDRLRQEYRVRWLVADERYLPPGVHLGDVAGFRLRAGDWAVYQVPGPAS</sequence>
<feature type="transmembrane region" description="Helical" evidence="1">
    <location>
        <begin position="84"/>
        <end position="104"/>
    </location>
</feature>
<evidence type="ECO:0000256" key="1">
    <source>
        <dbReference type="SAM" id="Phobius"/>
    </source>
</evidence>
<reference evidence="2" key="1">
    <citation type="submission" date="2021-01" db="EMBL/GenBank/DDBJ databases">
        <title>Whole genome shotgun sequence of Sphaerisporangium rufum NBRC 109079.</title>
        <authorList>
            <person name="Komaki H."/>
            <person name="Tamura T."/>
        </authorList>
    </citation>
    <scope>NUCLEOTIDE SEQUENCE</scope>
    <source>
        <strain evidence="2">NBRC 109079</strain>
    </source>
</reference>
<organism evidence="2 3">
    <name type="scientific">Sphaerisporangium rufum</name>
    <dbReference type="NCBI Taxonomy" id="1381558"/>
    <lineage>
        <taxon>Bacteria</taxon>
        <taxon>Bacillati</taxon>
        <taxon>Actinomycetota</taxon>
        <taxon>Actinomycetes</taxon>
        <taxon>Streptosporangiales</taxon>
        <taxon>Streptosporangiaceae</taxon>
        <taxon>Sphaerisporangium</taxon>
    </lineage>
</organism>
<feature type="transmembrane region" description="Helical" evidence="1">
    <location>
        <begin position="210"/>
        <end position="230"/>
    </location>
</feature>
<feature type="transmembrane region" description="Helical" evidence="1">
    <location>
        <begin position="495"/>
        <end position="515"/>
    </location>
</feature>
<feature type="transmembrane region" description="Helical" evidence="1">
    <location>
        <begin position="467"/>
        <end position="488"/>
    </location>
</feature>
<feature type="transmembrane region" description="Helical" evidence="1">
    <location>
        <begin position="349"/>
        <end position="369"/>
    </location>
</feature>
<feature type="transmembrane region" description="Helical" evidence="1">
    <location>
        <begin position="30"/>
        <end position="53"/>
    </location>
</feature>
<feature type="transmembrane region" description="Helical" evidence="1">
    <location>
        <begin position="280"/>
        <end position="298"/>
    </location>
</feature>
<feature type="transmembrane region" description="Helical" evidence="1">
    <location>
        <begin position="376"/>
        <end position="394"/>
    </location>
</feature>
<dbReference type="RefSeq" id="WP_203987609.1">
    <property type="nucleotide sequence ID" value="NZ_BOOU01000052.1"/>
</dbReference>
<feature type="transmembrane region" description="Helical" evidence="1">
    <location>
        <begin position="242"/>
        <end position="260"/>
    </location>
</feature>
<accession>A0A919R335</accession>
<evidence type="ECO:0000313" key="2">
    <source>
        <dbReference type="EMBL" id="GII78694.1"/>
    </source>
</evidence>